<comment type="caution">
    <text evidence="2">The sequence shown here is derived from an EMBL/GenBank/DDBJ whole genome shotgun (WGS) entry which is preliminary data.</text>
</comment>
<evidence type="ECO:0000256" key="1">
    <source>
        <dbReference type="SAM" id="SignalP"/>
    </source>
</evidence>
<sequence length="146" mass="15488">MNHRIVFAAAVLAVASAAVPAVSGETMTVYRSPSCGCCGGWIDYIKAKGYAAKVVMLDDMEPVKERLKVPEEMQSCHTAVIDGYVIEGHVPAEAVDKLLKDRPKVTGLSAPGMPQGSPGMSGAPEPFTVYAFGPDGAKPFMRFNVK</sequence>
<dbReference type="RefSeq" id="WP_163677968.1">
    <property type="nucleotide sequence ID" value="NZ_JAAIYP010000035.1"/>
</dbReference>
<dbReference type="InterPro" id="IPR007332">
    <property type="entry name" value="DUF411"/>
</dbReference>
<keyword evidence="1" id="KW-0732">Signal</keyword>
<evidence type="ECO:0000313" key="3">
    <source>
        <dbReference type="Proteomes" id="UP000480684"/>
    </source>
</evidence>
<gene>
    <name evidence="2" type="ORF">G4223_08825</name>
</gene>
<dbReference type="Pfam" id="PF04214">
    <property type="entry name" value="DUF411"/>
    <property type="match status" value="1"/>
</dbReference>
<evidence type="ECO:0000313" key="2">
    <source>
        <dbReference type="EMBL" id="NFV80213.1"/>
    </source>
</evidence>
<protein>
    <submittedName>
        <fullName evidence="2">DUF411 domain-containing protein</fullName>
    </submittedName>
</protein>
<dbReference type="AlphaFoldDB" id="A0A7C9UZ28"/>
<keyword evidence="3" id="KW-1185">Reference proteome</keyword>
<dbReference type="Proteomes" id="UP000480684">
    <property type="component" value="Unassembled WGS sequence"/>
</dbReference>
<feature type="signal peptide" evidence="1">
    <location>
        <begin position="1"/>
        <end position="23"/>
    </location>
</feature>
<reference evidence="2 3" key="1">
    <citation type="submission" date="2020-02" db="EMBL/GenBank/DDBJ databases">
        <authorList>
            <person name="Dziuba M."/>
            <person name="Kuznetsov B."/>
            <person name="Mardanov A."/>
            <person name="Ravin N."/>
            <person name="Grouzdev D."/>
        </authorList>
    </citation>
    <scope>NUCLEOTIDE SEQUENCE [LARGE SCALE GENOMIC DNA]</scope>
    <source>
        <strain evidence="2 3">SpK</strain>
    </source>
</reference>
<dbReference type="EMBL" id="JAAIYP010000035">
    <property type="protein sequence ID" value="NFV80213.1"/>
    <property type="molecule type" value="Genomic_DNA"/>
</dbReference>
<accession>A0A7C9UZ28</accession>
<proteinExistence type="predicted"/>
<organism evidence="2 3">
    <name type="scientific">Magnetospirillum aberrantis SpK</name>
    <dbReference type="NCBI Taxonomy" id="908842"/>
    <lineage>
        <taxon>Bacteria</taxon>
        <taxon>Pseudomonadati</taxon>
        <taxon>Pseudomonadota</taxon>
        <taxon>Alphaproteobacteria</taxon>
        <taxon>Rhodospirillales</taxon>
        <taxon>Rhodospirillaceae</taxon>
        <taxon>Magnetospirillum</taxon>
    </lineage>
</organism>
<name>A0A7C9UZ28_9PROT</name>
<feature type="chain" id="PRO_5028934482" evidence="1">
    <location>
        <begin position="24"/>
        <end position="146"/>
    </location>
</feature>